<dbReference type="Pfam" id="PF00651">
    <property type="entry name" value="BTB"/>
    <property type="match status" value="1"/>
</dbReference>
<dbReference type="SMART" id="SM00225">
    <property type="entry name" value="BTB"/>
    <property type="match status" value="1"/>
</dbReference>
<evidence type="ECO:0000259" key="3">
    <source>
        <dbReference type="PROSITE" id="PS50097"/>
    </source>
</evidence>
<dbReference type="KEGG" id="ehx:EMIHUDRAFT_219635"/>
<dbReference type="PANTHER" id="PTHR45632">
    <property type="entry name" value="LD33804P"/>
    <property type="match status" value="1"/>
</dbReference>
<feature type="domain" description="BTB" evidence="3">
    <location>
        <begin position="8"/>
        <end position="75"/>
    </location>
</feature>
<dbReference type="Proteomes" id="UP000013827">
    <property type="component" value="Unassembled WGS sequence"/>
</dbReference>
<dbReference type="SUPFAM" id="SSF54695">
    <property type="entry name" value="POZ domain"/>
    <property type="match status" value="1"/>
</dbReference>
<keyword evidence="1" id="KW-0880">Kelch repeat</keyword>
<dbReference type="Gene3D" id="1.25.40.420">
    <property type="match status" value="1"/>
</dbReference>
<dbReference type="AlphaFoldDB" id="A0A0D3I3U5"/>
<evidence type="ECO:0000313" key="5">
    <source>
        <dbReference type="Proteomes" id="UP000013827"/>
    </source>
</evidence>
<proteinExistence type="predicted"/>
<name>A0A0D3I3U5_EMIH1</name>
<dbReference type="SMART" id="SM00875">
    <property type="entry name" value="BACK"/>
    <property type="match status" value="1"/>
</dbReference>
<dbReference type="RefSeq" id="XP_005758359.1">
    <property type="nucleotide sequence ID" value="XM_005758302.1"/>
</dbReference>
<dbReference type="eggNOG" id="KOG4441">
    <property type="taxonomic scope" value="Eukaryota"/>
</dbReference>
<dbReference type="InterPro" id="IPR011705">
    <property type="entry name" value="BACK"/>
</dbReference>
<accession>A0A0D3I3U5</accession>
<dbReference type="CDD" id="cd18186">
    <property type="entry name" value="BTB_POZ_ZBTB_KLHL-like"/>
    <property type="match status" value="1"/>
</dbReference>
<dbReference type="PANTHER" id="PTHR45632:SF3">
    <property type="entry name" value="KELCH-LIKE PROTEIN 32"/>
    <property type="match status" value="1"/>
</dbReference>
<dbReference type="STRING" id="2903.R1CGH0"/>
<dbReference type="Gene3D" id="3.30.710.10">
    <property type="entry name" value="Potassium Channel Kv1.1, Chain A"/>
    <property type="match status" value="1"/>
</dbReference>
<keyword evidence="5" id="KW-1185">Reference proteome</keyword>
<dbReference type="InterPro" id="IPR000210">
    <property type="entry name" value="BTB/POZ_dom"/>
</dbReference>
<protein>
    <recommendedName>
        <fullName evidence="3">BTB domain-containing protein</fullName>
    </recommendedName>
</protein>
<reference evidence="5" key="1">
    <citation type="journal article" date="2013" name="Nature">
        <title>Pan genome of the phytoplankton Emiliania underpins its global distribution.</title>
        <authorList>
            <person name="Read B.A."/>
            <person name="Kegel J."/>
            <person name="Klute M.J."/>
            <person name="Kuo A."/>
            <person name="Lefebvre S.C."/>
            <person name="Maumus F."/>
            <person name="Mayer C."/>
            <person name="Miller J."/>
            <person name="Monier A."/>
            <person name="Salamov A."/>
            <person name="Young J."/>
            <person name="Aguilar M."/>
            <person name="Claverie J.M."/>
            <person name="Frickenhaus S."/>
            <person name="Gonzalez K."/>
            <person name="Herman E.K."/>
            <person name="Lin Y.C."/>
            <person name="Napier J."/>
            <person name="Ogata H."/>
            <person name="Sarno A.F."/>
            <person name="Shmutz J."/>
            <person name="Schroeder D."/>
            <person name="de Vargas C."/>
            <person name="Verret F."/>
            <person name="von Dassow P."/>
            <person name="Valentin K."/>
            <person name="Van de Peer Y."/>
            <person name="Wheeler G."/>
            <person name="Dacks J.B."/>
            <person name="Delwiche C.F."/>
            <person name="Dyhrman S.T."/>
            <person name="Glockner G."/>
            <person name="John U."/>
            <person name="Richards T."/>
            <person name="Worden A.Z."/>
            <person name="Zhang X."/>
            <person name="Grigoriev I.V."/>
            <person name="Allen A.E."/>
            <person name="Bidle K."/>
            <person name="Borodovsky M."/>
            <person name="Bowler C."/>
            <person name="Brownlee C."/>
            <person name="Cock J.M."/>
            <person name="Elias M."/>
            <person name="Gladyshev V.N."/>
            <person name="Groth M."/>
            <person name="Guda C."/>
            <person name="Hadaegh A."/>
            <person name="Iglesias-Rodriguez M.D."/>
            <person name="Jenkins J."/>
            <person name="Jones B.M."/>
            <person name="Lawson T."/>
            <person name="Leese F."/>
            <person name="Lindquist E."/>
            <person name="Lobanov A."/>
            <person name="Lomsadze A."/>
            <person name="Malik S.B."/>
            <person name="Marsh M.E."/>
            <person name="Mackinder L."/>
            <person name="Mock T."/>
            <person name="Mueller-Roeber B."/>
            <person name="Pagarete A."/>
            <person name="Parker M."/>
            <person name="Probert I."/>
            <person name="Quesneville H."/>
            <person name="Raines C."/>
            <person name="Rensing S.A."/>
            <person name="Riano-Pachon D.M."/>
            <person name="Richier S."/>
            <person name="Rokitta S."/>
            <person name="Shiraiwa Y."/>
            <person name="Soanes D.M."/>
            <person name="van der Giezen M."/>
            <person name="Wahlund T.M."/>
            <person name="Williams B."/>
            <person name="Wilson W."/>
            <person name="Wolfe G."/>
            <person name="Wurch L.L."/>
        </authorList>
    </citation>
    <scope>NUCLEOTIDE SEQUENCE</scope>
</reference>
<evidence type="ECO:0000256" key="2">
    <source>
        <dbReference type="ARBA" id="ARBA00022737"/>
    </source>
</evidence>
<dbReference type="RefSeq" id="XP_005774016.1">
    <property type="nucleotide sequence ID" value="XM_005773959.1"/>
</dbReference>
<organism evidence="4 5">
    <name type="scientific">Emiliania huxleyi (strain CCMP1516)</name>
    <dbReference type="NCBI Taxonomy" id="280463"/>
    <lineage>
        <taxon>Eukaryota</taxon>
        <taxon>Haptista</taxon>
        <taxon>Haptophyta</taxon>
        <taxon>Prymnesiophyceae</taxon>
        <taxon>Isochrysidales</taxon>
        <taxon>Noelaerhabdaceae</taxon>
        <taxon>Emiliania</taxon>
    </lineage>
</organism>
<dbReference type="Pfam" id="PF07707">
    <property type="entry name" value="BACK"/>
    <property type="match status" value="1"/>
</dbReference>
<dbReference type="PaxDb" id="2903-EOD05930"/>
<dbReference type="InterPro" id="IPR011333">
    <property type="entry name" value="SKP1/BTB/POZ_sf"/>
</dbReference>
<dbReference type="KEGG" id="ehx:EMIHUDRAFT_240943"/>
<sequence>MWRSGELCDVVLSAENEKIRAHRLILAGGSSYMRSCFSSGMRDGEAAVLTLQGVTACSLRCLLDFLYLGECEATPSSIVPLMHAASLMEVRPLLQLAADFLGKDGLLPESYLNIIELCDTLDRPETAGLRAACLAFVSEHLEALAAEEQWRRLPRPWLRALLESEAITLPELCVFQSAIAWLEAQPQPQRDGEACAELLGIVRYATIPADTLVDAVEPRIESLGHAGLAQRLLHAAFRFSSLSPARQMGEERSAEFCRREGQVGDLAWRLLNTPSDDEASVLDGNVLTVAADSDEQGVSLHQVSSACVTLRSELTWSVLLAVKEGCPALDCHDMLFVSFGTGEPVAGWINHRSLAACEEAWASVDGYEDHGSGANRDRSFEVTLYARLTRISGSEAAAEVWLEDQAGQKHEVSDSILDSKFPAGAPCRLVLGLTYGPAEAVLLDVKAR</sequence>
<reference evidence="4" key="2">
    <citation type="submission" date="2024-10" db="UniProtKB">
        <authorList>
            <consortium name="EnsemblProtists"/>
        </authorList>
    </citation>
    <scope>IDENTIFICATION</scope>
</reference>
<dbReference type="GeneID" id="17252143"/>
<keyword evidence="2" id="KW-0677">Repeat</keyword>
<dbReference type="PROSITE" id="PS50097">
    <property type="entry name" value="BTB"/>
    <property type="match status" value="1"/>
</dbReference>
<dbReference type="EnsemblProtists" id="EOD21587">
    <property type="protein sequence ID" value="EOD21587"/>
    <property type="gene ID" value="EMIHUDRAFT_240943"/>
</dbReference>
<evidence type="ECO:0000256" key="1">
    <source>
        <dbReference type="ARBA" id="ARBA00022441"/>
    </source>
</evidence>
<evidence type="ECO:0000313" key="4">
    <source>
        <dbReference type="EnsemblProtists" id="EOD05930"/>
    </source>
</evidence>
<dbReference type="HOGENOM" id="CLU_611693_0_0_1"/>
<dbReference type="EnsemblProtists" id="EOD05930">
    <property type="protein sequence ID" value="EOD05930"/>
    <property type="gene ID" value="EMIHUDRAFT_219635"/>
</dbReference>
<dbReference type="GeneID" id="17267161"/>